<feature type="domain" description="Histidine kinase" evidence="15">
    <location>
        <begin position="337"/>
        <end position="540"/>
    </location>
</feature>
<evidence type="ECO:0000256" key="3">
    <source>
        <dbReference type="ARBA" id="ARBA00012438"/>
    </source>
</evidence>
<dbReference type="PANTHER" id="PTHR43065:SF34">
    <property type="entry name" value="SPORULATION KINASE A"/>
    <property type="match status" value="1"/>
</dbReference>
<keyword evidence="6" id="KW-0808">Transferase</keyword>
<dbReference type="SMART" id="SM00091">
    <property type="entry name" value="PAS"/>
    <property type="match status" value="1"/>
</dbReference>
<dbReference type="SUPFAM" id="SSF55874">
    <property type="entry name" value="ATPase domain of HSP90 chaperone/DNA topoisomerase II/histidine kinase"/>
    <property type="match status" value="1"/>
</dbReference>
<feature type="transmembrane region" description="Helical" evidence="14">
    <location>
        <begin position="99"/>
        <end position="117"/>
    </location>
</feature>
<dbReference type="SUPFAM" id="SSF47384">
    <property type="entry name" value="Homodimeric domain of signal transducing histidine kinase"/>
    <property type="match status" value="1"/>
</dbReference>
<feature type="domain" description="PAS" evidence="16">
    <location>
        <begin position="199"/>
        <end position="269"/>
    </location>
</feature>
<dbReference type="CDD" id="cd00082">
    <property type="entry name" value="HisKA"/>
    <property type="match status" value="1"/>
</dbReference>
<dbReference type="PROSITE" id="PS50109">
    <property type="entry name" value="HIS_KIN"/>
    <property type="match status" value="1"/>
</dbReference>
<accession>A0A942UMU2</accession>
<dbReference type="Pfam" id="PF08447">
    <property type="entry name" value="PAS_3"/>
    <property type="match status" value="1"/>
</dbReference>
<dbReference type="Gene3D" id="1.10.287.130">
    <property type="match status" value="1"/>
</dbReference>
<dbReference type="InterPro" id="IPR035965">
    <property type="entry name" value="PAS-like_dom_sf"/>
</dbReference>
<dbReference type="GO" id="GO:0071555">
    <property type="term" value="P:cell wall organization"/>
    <property type="evidence" value="ECO:0007669"/>
    <property type="project" value="InterPro"/>
</dbReference>
<dbReference type="EC" id="2.7.13.3" evidence="3"/>
<evidence type="ECO:0000259" key="16">
    <source>
        <dbReference type="PROSITE" id="PS50112"/>
    </source>
</evidence>
<dbReference type="SMART" id="SM00086">
    <property type="entry name" value="PAC"/>
    <property type="match status" value="1"/>
</dbReference>
<feature type="transmembrane region" description="Helical" evidence="14">
    <location>
        <begin position="39"/>
        <end position="57"/>
    </location>
</feature>
<keyword evidence="19" id="KW-1185">Reference proteome</keyword>
<evidence type="ECO:0000256" key="11">
    <source>
        <dbReference type="ARBA" id="ARBA00022989"/>
    </source>
</evidence>
<feature type="transmembrane region" description="Helical" evidence="14">
    <location>
        <begin position="7"/>
        <end position="27"/>
    </location>
</feature>
<keyword evidence="13 14" id="KW-0472">Membrane</keyword>
<evidence type="ECO:0000256" key="2">
    <source>
        <dbReference type="ARBA" id="ARBA00004651"/>
    </source>
</evidence>
<proteinExistence type="predicted"/>
<keyword evidence="10" id="KW-0067">ATP-binding</keyword>
<protein>
    <recommendedName>
        <fullName evidence="3">histidine kinase</fullName>
        <ecNumber evidence="3">2.7.13.3</ecNumber>
    </recommendedName>
</protein>
<evidence type="ECO:0000256" key="13">
    <source>
        <dbReference type="ARBA" id="ARBA00023136"/>
    </source>
</evidence>
<evidence type="ECO:0000259" key="17">
    <source>
        <dbReference type="PROSITE" id="PS50113"/>
    </source>
</evidence>
<dbReference type="EMBL" id="JAGYPN010000003">
    <property type="protein sequence ID" value="MBS4224260.1"/>
    <property type="molecule type" value="Genomic_DNA"/>
</dbReference>
<gene>
    <name evidence="18" type="ORF">KHA91_16185</name>
</gene>
<evidence type="ECO:0000313" key="19">
    <source>
        <dbReference type="Proteomes" id="UP000676456"/>
    </source>
</evidence>
<dbReference type="InterPro" id="IPR001610">
    <property type="entry name" value="PAC"/>
</dbReference>
<comment type="caution">
    <text evidence="18">The sequence shown here is derived from an EMBL/GenBank/DDBJ whole genome shotgun (WGS) entry which is preliminary data.</text>
</comment>
<dbReference type="CDD" id="cd00130">
    <property type="entry name" value="PAS"/>
    <property type="match status" value="1"/>
</dbReference>
<dbReference type="SMART" id="SM00388">
    <property type="entry name" value="HisKA"/>
    <property type="match status" value="1"/>
</dbReference>
<dbReference type="GO" id="GO:0000155">
    <property type="term" value="F:phosphorelay sensor kinase activity"/>
    <property type="evidence" value="ECO:0007669"/>
    <property type="project" value="InterPro"/>
</dbReference>
<dbReference type="SMART" id="SM00387">
    <property type="entry name" value="HATPase_c"/>
    <property type="match status" value="1"/>
</dbReference>
<dbReference type="AlphaFoldDB" id="A0A942UMU2"/>
<evidence type="ECO:0000256" key="8">
    <source>
        <dbReference type="ARBA" id="ARBA00022741"/>
    </source>
</evidence>
<dbReference type="InterPro" id="IPR013655">
    <property type="entry name" value="PAS_fold_3"/>
</dbReference>
<feature type="transmembrane region" description="Helical" evidence="14">
    <location>
        <begin position="129"/>
        <end position="151"/>
    </location>
</feature>
<keyword evidence="11 14" id="KW-1133">Transmembrane helix</keyword>
<dbReference type="Pfam" id="PF02518">
    <property type="entry name" value="HATPase_c"/>
    <property type="match status" value="1"/>
</dbReference>
<dbReference type="RefSeq" id="WP_213099286.1">
    <property type="nucleotide sequence ID" value="NZ_JAGYPN010000003.1"/>
</dbReference>
<evidence type="ECO:0000256" key="9">
    <source>
        <dbReference type="ARBA" id="ARBA00022777"/>
    </source>
</evidence>
<evidence type="ECO:0000256" key="6">
    <source>
        <dbReference type="ARBA" id="ARBA00022679"/>
    </source>
</evidence>
<keyword evidence="5" id="KW-0597">Phosphoprotein</keyword>
<comment type="subcellular location">
    <subcellularLocation>
        <location evidence="2">Cell membrane</location>
        <topology evidence="2">Multi-pass membrane protein</topology>
    </subcellularLocation>
</comment>
<dbReference type="InterPro" id="IPR000014">
    <property type="entry name" value="PAS"/>
</dbReference>
<keyword evidence="7 14" id="KW-0812">Transmembrane</keyword>
<dbReference type="Pfam" id="PF00512">
    <property type="entry name" value="HisKA"/>
    <property type="match status" value="1"/>
</dbReference>
<feature type="transmembrane region" description="Helical" evidence="14">
    <location>
        <begin position="157"/>
        <end position="176"/>
    </location>
</feature>
<dbReference type="InterPro" id="IPR004358">
    <property type="entry name" value="Sig_transdc_His_kin-like_C"/>
</dbReference>
<dbReference type="InterPro" id="IPR036097">
    <property type="entry name" value="HisK_dim/P_sf"/>
</dbReference>
<dbReference type="GO" id="GO:0005524">
    <property type="term" value="F:ATP binding"/>
    <property type="evidence" value="ECO:0007669"/>
    <property type="project" value="UniProtKB-KW"/>
</dbReference>
<dbReference type="SUPFAM" id="SSF55785">
    <property type="entry name" value="PYP-like sensor domain (PAS domain)"/>
    <property type="match status" value="1"/>
</dbReference>
<dbReference type="PROSITE" id="PS50113">
    <property type="entry name" value="PAC"/>
    <property type="match status" value="1"/>
</dbReference>
<evidence type="ECO:0000256" key="12">
    <source>
        <dbReference type="ARBA" id="ARBA00023012"/>
    </source>
</evidence>
<evidence type="ECO:0000256" key="14">
    <source>
        <dbReference type="SAM" id="Phobius"/>
    </source>
</evidence>
<evidence type="ECO:0000256" key="1">
    <source>
        <dbReference type="ARBA" id="ARBA00000085"/>
    </source>
</evidence>
<feature type="transmembrane region" description="Helical" evidence="14">
    <location>
        <begin position="69"/>
        <end position="93"/>
    </location>
</feature>
<keyword evidence="12" id="KW-0902">Two-component regulatory system</keyword>
<dbReference type="PRINTS" id="PR00344">
    <property type="entry name" value="BCTRLSENSOR"/>
</dbReference>
<dbReference type="PROSITE" id="PS50112">
    <property type="entry name" value="PAS"/>
    <property type="match status" value="1"/>
</dbReference>
<reference evidence="18 19" key="1">
    <citation type="submission" date="2021-05" db="EMBL/GenBank/DDBJ databases">
        <title>Novel Bacillus species.</title>
        <authorList>
            <person name="Liu G."/>
        </authorList>
    </citation>
    <scope>NUCLEOTIDE SEQUENCE [LARGE SCALE GENOMIC DNA]</scope>
    <source>
        <strain evidence="18 19">FJAT-49682</strain>
    </source>
</reference>
<dbReference type="Pfam" id="PF07694">
    <property type="entry name" value="5TM-5TMR_LYT"/>
    <property type="match status" value="1"/>
</dbReference>
<dbReference type="Gene3D" id="3.30.450.20">
    <property type="entry name" value="PAS domain"/>
    <property type="match status" value="1"/>
</dbReference>
<dbReference type="CDD" id="cd00075">
    <property type="entry name" value="HATPase"/>
    <property type="match status" value="1"/>
</dbReference>
<dbReference type="GO" id="GO:0005886">
    <property type="term" value="C:plasma membrane"/>
    <property type="evidence" value="ECO:0007669"/>
    <property type="project" value="UniProtKB-SubCell"/>
</dbReference>
<organism evidence="18 19">
    <name type="scientific">Lederbergia citrea</name>
    <dbReference type="NCBI Taxonomy" id="2833581"/>
    <lineage>
        <taxon>Bacteria</taxon>
        <taxon>Bacillati</taxon>
        <taxon>Bacillota</taxon>
        <taxon>Bacilli</taxon>
        <taxon>Bacillales</taxon>
        <taxon>Bacillaceae</taxon>
        <taxon>Lederbergia</taxon>
    </lineage>
</organism>
<dbReference type="InterPro" id="IPR005467">
    <property type="entry name" value="His_kinase_dom"/>
</dbReference>
<dbReference type="InterPro" id="IPR000700">
    <property type="entry name" value="PAS-assoc_C"/>
</dbReference>
<dbReference type="InterPro" id="IPR003594">
    <property type="entry name" value="HATPase_dom"/>
</dbReference>
<dbReference type="InterPro" id="IPR011620">
    <property type="entry name" value="Sig_transdc_His_kinase_LytS_TM"/>
</dbReference>
<name>A0A942UMU2_9BACI</name>
<evidence type="ECO:0000256" key="5">
    <source>
        <dbReference type="ARBA" id="ARBA00022553"/>
    </source>
</evidence>
<keyword evidence="4" id="KW-1003">Cell membrane</keyword>
<keyword evidence="8" id="KW-0547">Nucleotide-binding</keyword>
<dbReference type="Gene3D" id="3.30.565.10">
    <property type="entry name" value="Histidine kinase-like ATPase, C-terminal domain"/>
    <property type="match status" value="1"/>
</dbReference>
<sequence length="540" mass="61622">MILFDYIINLSIFSLLVSTPLVIRSLIIPKPLKQFRFWVGLYAGIVATFLIALPYHLQDYTYDIRYSAIILSFAYLGPVAGIITGSFALISRLFASGQWYPAIIGWIIIAVIFSILHKFISRYTPVKRCFVLFGAYIFIYIILVPIIFNVFGDRPLFHFQYLVFVMLGVIIGGLQIESYEKLYRIITEKNSMKKILQASEAKYRLITENTSDLIVVMGKKGLISYFSPSHELVLGYKESELKNIGPDVMVHPDDIDLYKNTIKMLFENKESQTMEFRLRHQQGHWIEFESSCKPVMGENSKVEHTVIVSRDISERKKAEEYLLQSEKLSIVGELAAGVAHEIRNPLTTIKGFVQLYKSDHAIAFTDLLLSELERIETITSELLSLGKPQAHLMSRANLRDMIENTLNLLLPQANMNNIQFKWSYDHTAFFITCEQNQIKQVFINILKNAIEAMNEGGDIEINLRKGAEGECIISFQDYGNGIPEELLPRLGEPFYTLKEKGTGLGLMICHKIIKQHHGVITYKSKESEGTLVEIMFPLTS</sequence>
<evidence type="ECO:0000256" key="10">
    <source>
        <dbReference type="ARBA" id="ARBA00022840"/>
    </source>
</evidence>
<dbReference type="NCBIfam" id="TIGR00229">
    <property type="entry name" value="sensory_box"/>
    <property type="match status" value="1"/>
</dbReference>
<dbReference type="PANTHER" id="PTHR43065">
    <property type="entry name" value="SENSOR HISTIDINE KINASE"/>
    <property type="match status" value="1"/>
</dbReference>
<dbReference type="InterPro" id="IPR036890">
    <property type="entry name" value="HATPase_C_sf"/>
</dbReference>
<keyword evidence="9" id="KW-0418">Kinase</keyword>
<dbReference type="InterPro" id="IPR003661">
    <property type="entry name" value="HisK_dim/P_dom"/>
</dbReference>
<feature type="domain" description="PAC" evidence="17">
    <location>
        <begin position="272"/>
        <end position="324"/>
    </location>
</feature>
<evidence type="ECO:0000313" key="18">
    <source>
        <dbReference type="EMBL" id="MBS4224260.1"/>
    </source>
</evidence>
<dbReference type="Proteomes" id="UP000676456">
    <property type="component" value="Unassembled WGS sequence"/>
</dbReference>
<evidence type="ECO:0000259" key="15">
    <source>
        <dbReference type="PROSITE" id="PS50109"/>
    </source>
</evidence>
<evidence type="ECO:0000256" key="7">
    <source>
        <dbReference type="ARBA" id="ARBA00022692"/>
    </source>
</evidence>
<evidence type="ECO:0000256" key="4">
    <source>
        <dbReference type="ARBA" id="ARBA00022475"/>
    </source>
</evidence>
<comment type="catalytic activity">
    <reaction evidence="1">
        <text>ATP + protein L-histidine = ADP + protein N-phospho-L-histidine.</text>
        <dbReference type="EC" id="2.7.13.3"/>
    </reaction>
</comment>